<proteinExistence type="predicted"/>
<protein>
    <submittedName>
        <fullName evidence="1">7103_t:CDS:1</fullName>
    </submittedName>
</protein>
<feature type="non-terminal residue" evidence="1">
    <location>
        <position position="47"/>
    </location>
</feature>
<comment type="caution">
    <text evidence="1">The sequence shown here is derived from an EMBL/GenBank/DDBJ whole genome shotgun (WGS) entry which is preliminary data.</text>
</comment>
<accession>A0ACA9R5T3</accession>
<evidence type="ECO:0000313" key="2">
    <source>
        <dbReference type="Proteomes" id="UP000789702"/>
    </source>
</evidence>
<organism evidence="1 2">
    <name type="scientific">Dentiscutata heterogama</name>
    <dbReference type="NCBI Taxonomy" id="1316150"/>
    <lineage>
        <taxon>Eukaryota</taxon>
        <taxon>Fungi</taxon>
        <taxon>Fungi incertae sedis</taxon>
        <taxon>Mucoromycota</taxon>
        <taxon>Glomeromycotina</taxon>
        <taxon>Glomeromycetes</taxon>
        <taxon>Diversisporales</taxon>
        <taxon>Gigasporaceae</taxon>
        <taxon>Dentiscutata</taxon>
    </lineage>
</organism>
<gene>
    <name evidence="1" type="ORF">DHETER_LOCUS16233</name>
</gene>
<dbReference type="Proteomes" id="UP000789702">
    <property type="component" value="Unassembled WGS sequence"/>
</dbReference>
<reference evidence="1" key="1">
    <citation type="submission" date="2021-06" db="EMBL/GenBank/DDBJ databases">
        <authorList>
            <person name="Kallberg Y."/>
            <person name="Tangrot J."/>
            <person name="Rosling A."/>
        </authorList>
    </citation>
    <scope>NUCLEOTIDE SEQUENCE</scope>
    <source>
        <strain evidence="1">IL203A</strain>
    </source>
</reference>
<feature type="non-terminal residue" evidence="1">
    <location>
        <position position="1"/>
    </location>
</feature>
<dbReference type="EMBL" id="CAJVPU010060993">
    <property type="protein sequence ID" value="CAG8777897.1"/>
    <property type="molecule type" value="Genomic_DNA"/>
</dbReference>
<evidence type="ECO:0000313" key="1">
    <source>
        <dbReference type="EMBL" id="CAG8777897.1"/>
    </source>
</evidence>
<keyword evidence="2" id="KW-1185">Reference proteome</keyword>
<name>A0ACA9R5T3_9GLOM</name>
<sequence>IHKNNYHFENKTGTSMDIYSSDNNDLISDNQKIDNESSIAFDIQSTS</sequence>